<evidence type="ECO:0000256" key="2">
    <source>
        <dbReference type="ARBA" id="ARBA00023002"/>
    </source>
</evidence>
<evidence type="ECO:0000313" key="7">
    <source>
        <dbReference type="Proteomes" id="UP000663801"/>
    </source>
</evidence>
<dbReference type="InterPro" id="IPR051317">
    <property type="entry name" value="Gfo/Idh/MocA_oxidoreduct"/>
</dbReference>
<dbReference type="GO" id="GO:0016491">
    <property type="term" value="F:oxidoreductase activity"/>
    <property type="evidence" value="ECO:0007669"/>
    <property type="project" value="UniProtKB-KW"/>
</dbReference>
<feature type="domain" description="GFO/IDH/MocA-like oxidoreductase" evidence="4">
    <location>
        <begin position="148"/>
        <end position="266"/>
    </location>
</feature>
<keyword evidence="7" id="KW-1185">Reference proteome</keyword>
<dbReference type="GO" id="GO:0000166">
    <property type="term" value="F:nucleotide binding"/>
    <property type="evidence" value="ECO:0007669"/>
    <property type="project" value="InterPro"/>
</dbReference>
<dbReference type="Gene3D" id="3.40.50.720">
    <property type="entry name" value="NAD(P)-binding Rossmann-like Domain"/>
    <property type="match status" value="1"/>
</dbReference>
<dbReference type="EMBL" id="JAERWL010000004">
    <property type="protein sequence ID" value="MBM9475419.1"/>
    <property type="molecule type" value="Genomic_DNA"/>
</dbReference>
<gene>
    <name evidence="5" type="ORF">JL107_03070</name>
    <name evidence="6" type="ORF">JL107_03450</name>
</gene>
<dbReference type="InterPro" id="IPR055170">
    <property type="entry name" value="GFO_IDH_MocA-like_dom"/>
</dbReference>
<protein>
    <submittedName>
        <fullName evidence="5">Gfo/Idh/MocA family oxidoreductase</fullName>
    </submittedName>
</protein>
<keyword evidence="2" id="KW-0560">Oxidoreductase</keyword>
<organism evidence="5 7">
    <name type="scientific">Nakamurella flavida</name>
    <dbReference type="NCBI Taxonomy" id="363630"/>
    <lineage>
        <taxon>Bacteria</taxon>
        <taxon>Bacillati</taxon>
        <taxon>Actinomycetota</taxon>
        <taxon>Actinomycetes</taxon>
        <taxon>Nakamurellales</taxon>
        <taxon>Nakamurellaceae</taxon>
        <taxon>Nakamurella</taxon>
    </lineage>
</organism>
<dbReference type="AlphaFoldDB" id="A0A938YHX5"/>
<comment type="caution">
    <text evidence="5">The sequence shown here is derived from an EMBL/GenBank/DDBJ whole genome shotgun (WGS) entry which is preliminary data.</text>
</comment>
<dbReference type="InterPro" id="IPR036291">
    <property type="entry name" value="NAD(P)-bd_dom_sf"/>
</dbReference>
<evidence type="ECO:0000313" key="6">
    <source>
        <dbReference type="EMBL" id="MBM9475493.1"/>
    </source>
</evidence>
<feature type="domain" description="Gfo/Idh/MocA-like oxidoreductase N-terminal" evidence="3">
    <location>
        <begin position="21"/>
        <end position="136"/>
    </location>
</feature>
<dbReference type="EMBL" id="JAERWL010000005">
    <property type="protein sequence ID" value="MBM9475493.1"/>
    <property type="molecule type" value="Genomic_DNA"/>
</dbReference>
<dbReference type="SUPFAM" id="SSF51735">
    <property type="entry name" value="NAD(P)-binding Rossmann-fold domains"/>
    <property type="match status" value="1"/>
</dbReference>
<evidence type="ECO:0000259" key="3">
    <source>
        <dbReference type="Pfam" id="PF01408"/>
    </source>
</evidence>
<sequence>MTAAPTPSATPDVTDPTAEALRWGLVGYGSGGRTFHRPLLLSASDLQLVAVTTTSAQRRAEVAQDAPAATTVDGLDALPGLGVVGVTITTPSGTHVPLAHQALDLGLHVVLDKPFALNAPDARGLVEHAAAVGRVIVPYQNRRWDSDYLTVQALLAAGTLGDVHTFTNRIERFRPLKDSWHGSSIAEGGGTLVDLGPHLVDQALSLFGRAATVHAELRTLRPGAGAEDDIELHITHESGVRTTVAAGMVSATQGARMQVNGTRAGYVVGGFDIQEEQLKNGGSPASLGDAWGTEPESAWGTLAQGSQGEDLRAWPSERGRWDTFYPAVAAAIRDGSAPPVPATDAVHTAEVLDAARVSSAERVVVSL</sequence>
<evidence type="ECO:0000259" key="4">
    <source>
        <dbReference type="Pfam" id="PF22725"/>
    </source>
</evidence>
<evidence type="ECO:0000256" key="1">
    <source>
        <dbReference type="ARBA" id="ARBA00010928"/>
    </source>
</evidence>
<proteinExistence type="inferred from homology"/>
<dbReference type="Gene3D" id="3.30.360.10">
    <property type="entry name" value="Dihydrodipicolinate Reductase, domain 2"/>
    <property type="match status" value="1"/>
</dbReference>
<dbReference type="SUPFAM" id="SSF55347">
    <property type="entry name" value="Glyceraldehyde-3-phosphate dehydrogenase-like, C-terminal domain"/>
    <property type="match status" value="1"/>
</dbReference>
<dbReference type="PANTHER" id="PTHR43708">
    <property type="entry name" value="CONSERVED EXPRESSED OXIDOREDUCTASE (EUROFUNG)"/>
    <property type="match status" value="1"/>
</dbReference>
<dbReference type="RefSeq" id="WP_205255580.1">
    <property type="nucleotide sequence ID" value="NZ_BAAAPV010000003.1"/>
</dbReference>
<dbReference type="Pfam" id="PF01408">
    <property type="entry name" value="GFO_IDH_MocA"/>
    <property type="match status" value="1"/>
</dbReference>
<accession>A0A938YHX5</accession>
<dbReference type="InterPro" id="IPR000683">
    <property type="entry name" value="Gfo/Idh/MocA-like_OxRdtase_N"/>
</dbReference>
<dbReference type="PANTHER" id="PTHR43708:SF5">
    <property type="entry name" value="CONSERVED EXPRESSED OXIDOREDUCTASE (EUROFUNG)-RELATED"/>
    <property type="match status" value="1"/>
</dbReference>
<dbReference type="Proteomes" id="UP000663801">
    <property type="component" value="Unassembled WGS sequence"/>
</dbReference>
<dbReference type="Pfam" id="PF22725">
    <property type="entry name" value="GFO_IDH_MocA_C3"/>
    <property type="match status" value="1"/>
</dbReference>
<name>A0A938YHX5_9ACTN</name>
<evidence type="ECO:0000313" key="5">
    <source>
        <dbReference type="EMBL" id="MBM9475419.1"/>
    </source>
</evidence>
<reference evidence="5" key="1">
    <citation type="submission" date="2021-01" db="EMBL/GenBank/DDBJ databases">
        <title>KCTC 19127 draft genome.</title>
        <authorList>
            <person name="An D."/>
        </authorList>
    </citation>
    <scope>NUCLEOTIDE SEQUENCE</scope>
    <source>
        <strain evidence="5">KCTC 19127</strain>
    </source>
</reference>
<comment type="similarity">
    <text evidence="1">Belongs to the Gfo/Idh/MocA family.</text>
</comment>